<dbReference type="Proteomes" id="UP000186883">
    <property type="component" value="Unassembled WGS sequence"/>
</dbReference>
<feature type="region of interest" description="Disordered" evidence="2">
    <location>
        <begin position="158"/>
        <end position="180"/>
    </location>
</feature>
<dbReference type="InterPro" id="IPR029044">
    <property type="entry name" value="Nucleotide-diphossugar_trans"/>
</dbReference>
<evidence type="ECO:0000313" key="7">
    <source>
        <dbReference type="Proteomes" id="UP000186883"/>
    </source>
</evidence>
<accession>A0A154MWM0</accession>
<proteinExistence type="predicted"/>
<evidence type="ECO:0000313" key="5">
    <source>
        <dbReference type="EMBL" id="OKA04352.1"/>
    </source>
</evidence>
<keyword evidence="1" id="KW-0808">Transferase</keyword>
<dbReference type="SUPFAM" id="SSF53448">
    <property type="entry name" value="Nucleotide-diphospho-sugar transferases"/>
    <property type="match status" value="1"/>
</dbReference>
<keyword evidence="7" id="KW-1185">Reference proteome</keyword>
<organism evidence="4 6">
    <name type="scientific">Amycolatopsis regifaucium</name>
    <dbReference type="NCBI Taxonomy" id="546365"/>
    <lineage>
        <taxon>Bacteria</taxon>
        <taxon>Bacillati</taxon>
        <taxon>Actinomycetota</taxon>
        <taxon>Actinomycetes</taxon>
        <taxon>Pseudonocardiales</taxon>
        <taxon>Pseudonocardiaceae</taxon>
        <taxon>Amycolatopsis</taxon>
    </lineage>
</organism>
<evidence type="ECO:0000313" key="6">
    <source>
        <dbReference type="Proteomes" id="UP000076321"/>
    </source>
</evidence>
<dbReference type="InterPro" id="IPR025877">
    <property type="entry name" value="MobA-like_NTP_Trfase"/>
</dbReference>
<gene>
    <name evidence="5" type="ORF">ATP06_0231045</name>
    <name evidence="4" type="ORF">AVL48_19465</name>
</gene>
<reference evidence="4 6" key="1">
    <citation type="submission" date="2015-12" db="EMBL/GenBank/DDBJ databases">
        <title>Amycolatopsis regifaucium genome sequencing and assembly.</title>
        <authorList>
            <person name="Mayilraj S."/>
        </authorList>
    </citation>
    <scope>NUCLEOTIDE SEQUENCE [LARGE SCALE GENOMIC DNA]</scope>
    <source>
        <strain evidence="4 6">GY080</strain>
    </source>
</reference>
<evidence type="ECO:0000313" key="4">
    <source>
        <dbReference type="EMBL" id="KZB88147.1"/>
    </source>
</evidence>
<dbReference type="EMBL" id="LQCI01000002">
    <property type="protein sequence ID" value="KZB88147.1"/>
    <property type="molecule type" value="Genomic_DNA"/>
</dbReference>
<sequence>MTYAGIVLAGGAARRLSGVDKPALPVGGKPLMARALAALADADPVIVVGPERPGFGEVRWTREASPGAGPVAALAAGLAMVRTEIVVVLAGDLAGVRKSTVDRLVAALGSASGAVLVDSSGARQWLLGAWRAEAVRSALPERVENASLRRTLGGLEIVEVPEEPGESDDIDTPEDLDRLS</sequence>
<comment type="caution">
    <text evidence="4">The sequence shown here is derived from an EMBL/GenBank/DDBJ whole genome shotgun (WGS) entry which is preliminary data.</text>
</comment>
<dbReference type="OrthoDB" id="4735656at2"/>
<dbReference type="Gene3D" id="3.90.550.10">
    <property type="entry name" value="Spore Coat Polysaccharide Biosynthesis Protein SpsA, Chain A"/>
    <property type="match status" value="1"/>
</dbReference>
<dbReference type="Proteomes" id="UP000076321">
    <property type="component" value="Unassembled WGS sequence"/>
</dbReference>
<dbReference type="PANTHER" id="PTHR19136">
    <property type="entry name" value="MOLYBDENUM COFACTOR GUANYLYLTRANSFERASE"/>
    <property type="match status" value="1"/>
</dbReference>
<name>A0A154MWM0_9PSEU</name>
<dbReference type="GO" id="GO:0016779">
    <property type="term" value="F:nucleotidyltransferase activity"/>
    <property type="evidence" value="ECO:0007669"/>
    <property type="project" value="UniProtKB-ARBA"/>
</dbReference>
<evidence type="ECO:0000256" key="2">
    <source>
        <dbReference type="SAM" id="MobiDB-lite"/>
    </source>
</evidence>
<feature type="compositionally biased region" description="Acidic residues" evidence="2">
    <location>
        <begin position="159"/>
        <end position="174"/>
    </location>
</feature>
<feature type="domain" description="MobA-like NTP transferase" evidence="3">
    <location>
        <begin position="5"/>
        <end position="152"/>
    </location>
</feature>
<dbReference type="Pfam" id="PF12804">
    <property type="entry name" value="NTP_transf_3"/>
    <property type="match status" value="1"/>
</dbReference>
<reference evidence="5 7" key="2">
    <citation type="submission" date="2016-11" db="EMBL/GenBank/DDBJ databases">
        <title>Genome sequencing of Amycolatopsis regifaucium.</title>
        <authorList>
            <person name="Mayilraj S."/>
            <person name="Kaur N."/>
        </authorList>
    </citation>
    <scope>NUCLEOTIDE SEQUENCE [LARGE SCALE GENOMIC DNA]</scope>
    <source>
        <strain evidence="5 7">GY080</strain>
    </source>
</reference>
<evidence type="ECO:0000259" key="3">
    <source>
        <dbReference type="Pfam" id="PF12804"/>
    </source>
</evidence>
<dbReference type="PANTHER" id="PTHR19136:SF81">
    <property type="entry name" value="MOLYBDENUM COFACTOR GUANYLYLTRANSFERASE"/>
    <property type="match status" value="1"/>
</dbReference>
<protein>
    <submittedName>
        <fullName evidence="4">Molybdopterin-guanine dinucleotide biosynthesis protein MobA</fullName>
    </submittedName>
</protein>
<dbReference type="EMBL" id="LOBU02000022">
    <property type="protein sequence ID" value="OKA04352.1"/>
    <property type="molecule type" value="Genomic_DNA"/>
</dbReference>
<dbReference type="AlphaFoldDB" id="A0A154MWM0"/>
<dbReference type="RefSeq" id="WP_061986645.1">
    <property type="nucleotide sequence ID" value="NZ_FOPQ01000004.1"/>
</dbReference>
<evidence type="ECO:0000256" key="1">
    <source>
        <dbReference type="ARBA" id="ARBA00022679"/>
    </source>
</evidence>